<name>A0ABS1J247_9FIRM</name>
<comment type="caution">
    <text evidence="2">The sequence shown here is derived from an EMBL/GenBank/DDBJ whole genome shotgun (WGS) entry which is preliminary data.</text>
</comment>
<evidence type="ECO:0000313" key="2">
    <source>
        <dbReference type="EMBL" id="MBK5898233.1"/>
    </source>
</evidence>
<keyword evidence="1" id="KW-0472">Membrane</keyword>
<feature type="transmembrane region" description="Helical" evidence="1">
    <location>
        <begin position="138"/>
        <end position="162"/>
    </location>
</feature>
<feature type="transmembrane region" description="Helical" evidence="1">
    <location>
        <begin position="206"/>
        <end position="223"/>
    </location>
</feature>
<sequence>MKTDEKKKLYFCKNKIAWCQVDNVRDNMFEMVEHMKNDDSTLDIDITSILCTLKKEQNNSLRKWISERRKFIGEILILLTLIFTCYILVRGILQDNMSVFAIYTLPVVLTAMYYVISKDIRFIRFFEISKKEISIRRCLFIIALIDALVIQAALYVIFPWYIKNVSSTTIYELVWIYNLVTFAINAGCLLYSVYRYKRYCEISLGGIWGVEFGVFATWFFSAYVQRNASMLEGSYVFVLMPYLISVVLYICIEIYKSRQNR</sequence>
<evidence type="ECO:0000256" key="1">
    <source>
        <dbReference type="SAM" id="Phobius"/>
    </source>
</evidence>
<proteinExistence type="predicted"/>
<protein>
    <recommendedName>
        <fullName evidence="4">DUF1129 family protein</fullName>
    </recommendedName>
</protein>
<evidence type="ECO:0000313" key="3">
    <source>
        <dbReference type="Proteomes" id="UP000604730"/>
    </source>
</evidence>
<keyword evidence="3" id="KW-1185">Reference proteome</keyword>
<dbReference type="RefSeq" id="WP_208429665.1">
    <property type="nucleotide sequence ID" value="NZ_JAEPRJ010000001.1"/>
</dbReference>
<dbReference type="EMBL" id="JAEPRJ010000001">
    <property type="protein sequence ID" value="MBK5898233.1"/>
    <property type="molecule type" value="Genomic_DNA"/>
</dbReference>
<keyword evidence="1" id="KW-1133">Transmembrane helix</keyword>
<evidence type="ECO:0008006" key="4">
    <source>
        <dbReference type="Google" id="ProtNLM"/>
    </source>
</evidence>
<feature type="transmembrane region" description="Helical" evidence="1">
    <location>
        <begin position="71"/>
        <end position="93"/>
    </location>
</feature>
<organism evidence="2 3">
    <name type="scientific">Catonella massiliensis</name>
    <dbReference type="NCBI Taxonomy" id="2799636"/>
    <lineage>
        <taxon>Bacteria</taxon>
        <taxon>Bacillati</taxon>
        <taxon>Bacillota</taxon>
        <taxon>Clostridia</taxon>
        <taxon>Lachnospirales</taxon>
        <taxon>Lachnospiraceae</taxon>
        <taxon>Catonella</taxon>
    </lineage>
</organism>
<accession>A0ABS1J247</accession>
<feature type="transmembrane region" description="Helical" evidence="1">
    <location>
        <begin position="99"/>
        <end position="117"/>
    </location>
</feature>
<feature type="transmembrane region" description="Helical" evidence="1">
    <location>
        <begin position="174"/>
        <end position="194"/>
    </location>
</feature>
<gene>
    <name evidence="2" type="ORF">JJN12_10665</name>
</gene>
<keyword evidence="1" id="KW-0812">Transmembrane</keyword>
<feature type="transmembrane region" description="Helical" evidence="1">
    <location>
        <begin position="235"/>
        <end position="255"/>
    </location>
</feature>
<reference evidence="2 3" key="1">
    <citation type="submission" date="2021-01" db="EMBL/GenBank/DDBJ databases">
        <title>Isolation and description of Catonella massiliensis sp. nov., a novel Catonella species, isolated from a stable periodontitis subject.</title>
        <authorList>
            <person name="Antezack A."/>
            <person name="Boxberger M."/>
            <person name="La Scola B."/>
            <person name="Monnet-Corti V."/>
        </authorList>
    </citation>
    <scope>NUCLEOTIDE SEQUENCE [LARGE SCALE GENOMIC DNA]</scope>
    <source>
        <strain evidence="2 3">Marseille-Q4567</strain>
    </source>
</reference>
<dbReference type="Proteomes" id="UP000604730">
    <property type="component" value="Unassembled WGS sequence"/>
</dbReference>